<keyword evidence="3" id="KW-1185">Reference proteome</keyword>
<reference evidence="2" key="1">
    <citation type="journal article" date="2020" name="Stud. Mycol.">
        <title>101 Dothideomycetes genomes: a test case for predicting lifestyles and emergence of pathogens.</title>
        <authorList>
            <person name="Haridas S."/>
            <person name="Albert R."/>
            <person name="Binder M."/>
            <person name="Bloem J."/>
            <person name="Labutti K."/>
            <person name="Salamov A."/>
            <person name="Andreopoulos B."/>
            <person name="Baker S."/>
            <person name="Barry K."/>
            <person name="Bills G."/>
            <person name="Bluhm B."/>
            <person name="Cannon C."/>
            <person name="Castanera R."/>
            <person name="Culley D."/>
            <person name="Daum C."/>
            <person name="Ezra D."/>
            <person name="Gonzalez J."/>
            <person name="Henrissat B."/>
            <person name="Kuo A."/>
            <person name="Liang C."/>
            <person name="Lipzen A."/>
            <person name="Lutzoni F."/>
            <person name="Magnuson J."/>
            <person name="Mondo S."/>
            <person name="Nolan M."/>
            <person name="Ohm R."/>
            <person name="Pangilinan J."/>
            <person name="Park H.-J."/>
            <person name="Ramirez L."/>
            <person name="Alfaro M."/>
            <person name="Sun H."/>
            <person name="Tritt A."/>
            <person name="Yoshinaga Y."/>
            <person name="Zwiers L.-H."/>
            <person name="Turgeon B."/>
            <person name="Goodwin S."/>
            <person name="Spatafora J."/>
            <person name="Crous P."/>
            <person name="Grigoriev I."/>
        </authorList>
    </citation>
    <scope>NUCLEOTIDE SEQUENCE</scope>
    <source>
        <strain evidence="2">CBS 175.79</strain>
    </source>
</reference>
<dbReference type="AlphaFoldDB" id="A0A6A5XWD7"/>
<accession>A0A6A5XWD7</accession>
<protein>
    <submittedName>
        <fullName evidence="2">Uncharacterized protein</fullName>
    </submittedName>
</protein>
<feature type="region of interest" description="Disordered" evidence="1">
    <location>
        <begin position="1"/>
        <end position="22"/>
    </location>
</feature>
<dbReference type="RefSeq" id="XP_033385605.1">
    <property type="nucleotide sequence ID" value="XM_033531813.1"/>
</dbReference>
<evidence type="ECO:0000313" key="3">
    <source>
        <dbReference type="Proteomes" id="UP000799778"/>
    </source>
</evidence>
<evidence type="ECO:0000256" key="1">
    <source>
        <dbReference type="SAM" id="MobiDB-lite"/>
    </source>
</evidence>
<evidence type="ECO:0000313" key="2">
    <source>
        <dbReference type="EMBL" id="KAF2017266.1"/>
    </source>
</evidence>
<dbReference type="Proteomes" id="UP000799778">
    <property type="component" value="Unassembled WGS sequence"/>
</dbReference>
<feature type="region of interest" description="Disordered" evidence="1">
    <location>
        <begin position="68"/>
        <end position="87"/>
    </location>
</feature>
<sequence length="87" mass="8934">MADATQHKIASNVPNTQGVTPADKIRYGQSIQEGGMGGKTAGMAGVAVSAGGFGGTDALREEEDEFTKVRREQGYGNGTDMAKDIGA</sequence>
<feature type="compositionally biased region" description="Polar residues" evidence="1">
    <location>
        <begin position="8"/>
        <end position="19"/>
    </location>
</feature>
<organism evidence="2 3">
    <name type="scientific">Aaosphaeria arxii CBS 175.79</name>
    <dbReference type="NCBI Taxonomy" id="1450172"/>
    <lineage>
        <taxon>Eukaryota</taxon>
        <taxon>Fungi</taxon>
        <taxon>Dikarya</taxon>
        <taxon>Ascomycota</taxon>
        <taxon>Pezizomycotina</taxon>
        <taxon>Dothideomycetes</taxon>
        <taxon>Pleosporomycetidae</taxon>
        <taxon>Pleosporales</taxon>
        <taxon>Pleosporales incertae sedis</taxon>
        <taxon>Aaosphaeria</taxon>
    </lineage>
</organism>
<gene>
    <name evidence="2" type="ORF">BU24DRAFT_460335</name>
</gene>
<dbReference type="OrthoDB" id="5386823at2759"/>
<proteinExistence type="predicted"/>
<dbReference type="EMBL" id="ML978068">
    <property type="protein sequence ID" value="KAF2017266.1"/>
    <property type="molecule type" value="Genomic_DNA"/>
</dbReference>
<dbReference type="GeneID" id="54289210"/>
<name>A0A6A5XWD7_9PLEO</name>